<dbReference type="GO" id="GO:0004791">
    <property type="term" value="F:thioredoxin-disulfide reductase (NADPH) activity"/>
    <property type="evidence" value="ECO:0007669"/>
    <property type="project" value="TreeGrafter"/>
</dbReference>
<dbReference type="InterPro" id="IPR012336">
    <property type="entry name" value="Thioredoxin-like_fold"/>
</dbReference>
<dbReference type="Proteomes" id="UP001209878">
    <property type="component" value="Unassembled WGS sequence"/>
</dbReference>
<dbReference type="AlphaFoldDB" id="A0AAD9KHH0"/>
<name>A0AAD9KHH0_RIDPI</name>
<feature type="domain" description="Thioredoxin" evidence="1">
    <location>
        <begin position="1"/>
        <end position="134"/>
    </location>
</feature>
<dbReference type="EMBL" id="JAODUO010001036">
    <property type="protein sequence ID" value="KAK2171708.1"/>
    <property type="molecule type" value="Genomic_DNA"/>
</dbReference>
<evidence type="ECO:0000313" key="2">
    <source>
        <dbReference type="EMBL" id="KAK2171708.1"/>
    </source>
</evidence>
<dbReference type="Gene3D" id="3.40.30.10">
    <property type="entry name" value="Glutaredoxin"/>
    <property type="match status" value="1"/>
</dbReference>
<dbReference type="PANTHER" id="PTHR46472">
    <property type="entry name" value="NUCLEOREDOXIN"/>
    <property type="match status" value="1"/>
</dbReference>
<dbReference type="GO" id="GO:0030178">
    <property type="term" value="P:negative regulation of Wnt signaling pathway"/>
    <property type="evidence" value="ECO:0007669"/>
    <property type="project" value="TreeGrafter"/>
</dbReference>
<dbReference type="InterPro" id="IPR036249">
    <property type="entry name" value="Thioredoxin-like_sf"/>
</dbReference>
<dbReference type="GO" id="GO:0005634">
    <property type="term" value="C:nucleus"/>
    <property type="evidence" value="ECO:0007669"/>
    <property type="project" value="TreeGrafter"/>
</dbReference>
<evidence type="ECO:0000313" key="3">
    <source>
        <dbReference type="Proteomes" id="UP001209878"/>
    </source>
</evidence>
<gene>
    <name evidence="2" type="ORF">NP493_1036g00028</name>
</gene>
<dbReference type="InterPro" id="IPR013766">
    <property type="entry name" value="Thioredoxin_domain"/>
</dbReference>
<proteinExistence type="predicted"/>
<evidence type="ECO:0000259" key="1">
    <source>
        <dbReference type="PROSITE" id="PS51352"/>
    </source>
</evidence>
<dbReference type="Pfam" id="PF13905">
    <property type="entry name" value="Thioredoxin_8"/>
    <property type="match status" value="1"/>
</dbReference>
<keyword evidence="3" id="KW-1185">Reference proteome</keyword>
<sequence>MDALVGKKLLNNKGEEVAVSSLGDKVVGLYFSAHWCPPCRAFTPELVDFYKKFKSTDRGDQLEIIFVSFDRNEGNFKSYFDEMPWLAVPYDDQEIRVGRSTSVSAMLCRRQESAGANFSVSGIPSLIFVKGSTGEVVQKEGRGKVSSDPTGKGFPWG</sequence>
<reference evidence="2" key="1">
    <citation type="journal article" date="2023" name="Mol. Biol. Evol.">
        <title>Third-Generation Sequencing Reveals the Adaptive Role of the Epigenome in Three Deep-Sea Polychaetes.</title>
        <authorList>
            <person name="Perez M."/>
            <person name="Aroh O."/>
            <person name="Sun Y."/>
            <person name="Lan Y."/>
            <person name="Juniper S.K."/>
            <person name="Young C.R."/>
            <person name="Angers B."/>
            <person name="Qian P.Y."/>
        </authorList>
    </citation>
    <scope>NUCLEOTIDE SEQUENCE</scope>
    <source>
        <strain evidence="2">R07B-5</strain>
    </source>
</reference>
<comment type="caution">
    <text evidence="2">The sequence shown here is derived from an EMBL/GenBank/DDBJ whole genome shotgun (WGS) entry which is preliminary data.</text>
</comment>
<dbReference type="PANTHER" id="PTHR46472:SF1">
    <property type="entry name" value="NUCLEOREDOXIN"/>
    <property type="match status" value="1"/>
</dbReference>
<accession>A0AAD9KHH0</accession>
<protein>
    <recommendedName>
        <fullName evidence="1">Thioredoxin domain-containing protein</fullName>
    </recommendedName>
</protein>
<organism evidence="2 3">
    <name type="scientific">Ridgeia piscesae</name>
    <name type="common">Tubeworm</name>
    <dbReference type="NCBI Taxonomy" id="27915"/>
    <lineage>
        <taxon>Eukaryota</taxon>
        <taxon>Metazoa</taxon>
        <taxon>Spiralia</taxon>
        <taxon>Lophotrochozoa</taxon>
        <taxon>Annelida</taxon>
        <taxon>Polychaeta</taxon>
        <taxon>Sedentaria</taxon>
        <taxon>Canalipalpata</taxon>
        <taxon>Sabellida</taxon>
        <taxon>Siboglinidae</taxon>
        <taxon>Ridgeia</taxon>
    </lineage>
</organism>
<dbReference type="PROSITE" id="PS51352">
    <property type="entry name" value="THIOREDOXIN_2"/>
    <property type="match status" value="1"/>
</dbReference>
<dbReference type="SUPFAM" id="SSF52833">
    <property type="entry name" value="Thioredoxin-like"/>
    <property type="match status" value="1"/>
</dbReference>
<dbReference type="GO" id="GO:0031397">
    <property type="term" value="P:negative regulation of protein ubiquitination"/>
    <property type="evidence" value="ECO:0007669"/>
    <property type="project" value="TreeGrafter"/>
</dbReference>